<protein>
    <submittedName>
        <fullName evidence="1">Uncharacterized protein</fullName>
    </submittedName>
</protein>
<dbReference type="EMBL" id="BK032748">
    <property type="protein sequence ID" value="DAF58274.1"/>
    <property type="molecule type" value="Genomic_DNA"/>
</dbReference>
<reference evidence="1" key="1">
    <citation type="journal article" date="2021" name="Proc. Natl. Acad. Sci. U.S.A.">
        <title>A Catalog of Tens of Thousands of Viruses from Human Metagenomes Reveals Hidden Associations with Chronic Diseases.</title>
        <authorList>
            <person name="Tisza M.J."/>
            <person name="Buck C.B."/>
        </authorList>
    </citation>
    <scope>NUCLEOTIDE SEQUENCE</scope>
    <source>
        <strain evidence="1">CtMBu2</strain>
    </source>
</reference>
<sequence length="133" mass="14745">MTPWTLTRKDNNATLELPADMRWRDEFDWQALAQSSVQYSLGGSAIIQQGTMLAGRPVTLAGEWIWLDRATLTTLAAWADVPELEMTLAHPDGRQLNVCFARPALSDCAPVAYRAPEDGTAQYEAPTIHLMTI</sequence>
<proteinExistence type="predicted"/>
<name>A0A8S5T677_9CAUD</name>
<accession>A0A8S5T677</accession>
<organism evidence="1">
    <name type="scientific">Siphoviridae sp. ctMBu2</name>
    <dbReference type="NCBI Taxonomy" id="2827853"/>
    <lineage>
        <taxon>Viruses</taxon>
        <taxon>Duplodnaviria</taxon>
        <taxon>Heunggongvirae</taxon>
        <taxon>Uroviricota</taxon>
        <taxon>Caudoviricetes</taxon>
    </lineage>
</organism>
<evidence type="ECO:0000313" key="1">
    <source>
        <dbReference type="EMBL" id="DAF58274.1"/>
    </source>
</evidence>